<dbReference type="OrthoDB" id="7627823at2"/>
<dbReference type="Proteomes" id="UP000317839">
    <property type="component" value="Unassembled WGS sequence"/>
</dbReference>
<accession>A0A545TJF6</accession>
<evidence type="ECO:0000256" key="1">
    <source>
        <dbReference type="SAM" id="Phobius"/>
    </source>
</evidence>
<reference evidence="2 3" key="1">
    <citation type="submission" date="2019-06" db="EMBL/GenBank/DDBJ databases">
        <title>Draft genome of Aliikangiella marina GYP-15.</title>
        <authorList>
            <person name="Wang G."/>
        </authorList>
    </citation>
    <scope>NUCLEOTIDE SEQUENCE [LARGE SCALE GENOMIC DNA]</scope>
    <source>
        <strain evidence="2 3">GYP-15</strain>
    </source>
</reference>
<keyword evidence="1" id="KW-0472">Membrane</keyword>
<dbReference type="AlphaFoldDB" id="A0A545TJF6"/>
<evidence type="ECO:0000313" key="3">
    <source>
        <dbReference type="Proteomes" id="UP000317839"/>
    </source>
</evidence>
<keyword evidence="3" id="KW-1185">Reference proteome</keyword>
<dbReference type="EMBL" id="VIKR01000001">
    <property type="protein sequence ID" value="TQV77337.1"/>
    <property type="molecule type" value="Genomic_DNA"/>
</dbReference>
<evidence type="ECO:0000313" key="2">
    <source>
        <dbReference type="EMBL" id="TQV77337.1"/>
    </source>
</evidence>
<feature type="transmembrane region" description="Helical" evidence="1">
    <location>
        <begin position="57"/>
        <end position="77"/>
    </location>
</feature>
<name>A0A545TJF6_9GAMM</name>
<organism evidence="2 3">
    <name type="scientific">Aliikangiella marina</name>
    <dbReference type="NCBI Taxonomy" id="1712262"/>
    <lineage>
        <taxon>Bacteria</taxon>
        <taxon>Pseudomonadati</taxon>
        <taxon>Pseudomonadota</taxon>
        <taxon>Gammaproteobacteria</taxon>
        <taxon>Oceanospirillales</taxon>
        <taxon>Pleioneaceae</taxon>
        <taxon>Aliikangiella</taxon>
    </lineage>
</organism>
<sequence length="181" mass="20833">MMDTVNDSYQEHGSIEPPRIIGRIVRLALGVICLDLVRQIVDDIPGMIERGWPVNPVAICTIFLGFYLLRPVLNLGFTLKNNYWAQVFVFTTTLAIFIYEWLSGGPMFGKVLTAFLMFWMTYVFGHLGISFVLSAINKTPGCEMRAIPHLWTIFTGKNSYEHHCPGFIRNIDEWENRRIEE</sequence>
<protein>
    <submittedName>
        <fullName evidence="2">Uncharacterized protein</fullName>
    </submittedName>
</protein>
<keyword evidence="1" id="KW-1133">Transmembrane helix</keyword>
<comment type="caution">
    <text evidence="2">The sequence shown here is derived from an EMBL/GenBank/DDBJ whole genome shotgun (WGS) entry which is preliminary data.</text>
</comment>
<feature type="transmembrane region" description="Helical" evidence="1">
    <location>
        <begin position="83"/>
        <end position="102"/>
    </location>
</feature>
<feature type="transmembrane region" description="Helical" evidence="1">
    <location>
        <begin position="114"/>
        <end position="136"/>
    </location>
</feature>
<proteinExistence type="predicted"/>
<dbReference type="RefSeq" id="WP_142940909.1">
    <property type="nucleotide sequence ID" value="NZ_VIKR01000001.1"/>
</dbReference>
<keyword evidence="1" id="KW-0812">Transmembrane</keyword>
<gene>
    <name evidence="2" type="ORF">FLL45_05170</name>
</gene>